<feature type="coiled-coil region" evidence="1">
    <location>
        <begin position="5"/>
        <end position="55"/>
    </location>
</feature>
<organism evidence="2 3">
    <name type="scientific">Virgisporangium aliadipatigenens</name>
    <dbReference type="NCBI Taxonomy" id="741659"/>
    <lineage>
        <taxon>Bacteria</taxon>
        <taxon>Bacillati</taxon>
        <taxon>Actinomycetota</taxon>
        <taxon>Actinomycetes</taxon>
        <taxon>Micromonosporales</taxon>
        <taxon>Micromonosporaceae</taxon>
        <taxon>Virgisporangium</taxon>
    </lineage>
</organism>
<sequence length="267" mass="28923">MAEPVEELERRIERLRSAVRHAVTTGDRATARTLRAELRRAEDAWEEALDDLADQAPAAPLPPRQRAVPGLLPLREQVHTALSLLSVPAAPRLVVQVHHAFFGEDVPSAKLTSLRRDEERSFRSAPFARPYYLCAALTADRLAPARGLLAVSTWPLEHRIVGPLSPRVDFLTAAVRVAEHAERLSKVDGGVARLLWMFGANIPGAASGIGTAAPAAVIRAARAELDSHTGVDRSHRTAAAARARAHLDDVGQLFGTQLRAVRSRTGT</sequence>
<accession>A0A8J4DVF9</accession>
<gene>
    <name evidence="2" type="ORF">Val02_86450</name>
</gene>
<keyword evidence="3" id="KW-1185">Reference proteome</keyword>
<evidence type="ECO:0000256" key="1">
    <source>
        <dbReference type="SAM" id="Coils"/>
    </source>
</evidence>
<reference evidence="2" key="1">
    <citation type="submission" date="2021-01" db="EMBL/GenBank/DDBJ databases">
        <title>Whole genome shotgun sequence of Virgisporangium aliadipatigenens NBRC 105644.</title>
        <authorList>
            <person name="Komaki H."/>
            <person name="Tamura T."/>
        </authorList>
    </citation>
    <scope>NUCLEOTIDE SEQUENCE</scope>
    <source>
        <strain evidence="2">NBRC 105644</strain>
    </source>
</reference>
<dbReference type="Proteomes" id="UP000619260">
    <property type="component" value="Unassembled WGS sequence"/>
</dbReference>
<keyword evidence="1" id="KW-0175">Coiled coil</keyword>
<dbReference type="AlphaFoldDB" id="A0A8J4DVF9"/>
<protein>
    <submittedName>
        <fullName evidence="2">Uncharacterized protein</fullName>
    </submittedName>
</protein>
<name>A0A8J4DVF9_9ACTN</name>
<dbReference type="RefSeq" id="WP_203905156.1">
    <property type="nucleotide sequence ID" value="NZ_BOPF01000054.1"/>
</dbReference>
<evidence type="ECO:0000313" key="2">
    <source>
        <dbReference type="EMBL" id="GIJ51759.1"/>
    </source>
</evidence>
<comment type="caution">
    <text evidence="2">The sequence shown here is derived from an EMBL/GenBank/DDBJ whole genome shotgun (WGS) entry which is preliminary data.</text>
</comment>
<evidence type="ECO:0000313" key="3">
    <source>
        <dbReference type="Proteomes" id="UP000619260"/>
    </source>
</evidence>
<dbReference type="EMBL" id="BOPF01000054">
    <property type="protein sequence ID" value="GIJ51759.1"/>
    <property type="molecule type" value="Genomic_DNA"/>
</dbReference>
<proteinExistence type="predicted"/>